<dbReference type="Proteomes" id="UP000263486">
    <property type="component" value="Unassembled WGS sequence"/>
</dbReference>
<organism evidence="2 3">
    <name type="scientific">Psychrilyobacter piezotolerans</name>
    <dbReference type="NCBI Taxonomy" id="2293438"/>
    <lineage>
        <taxon>Bacteria</taxon>
        <taxon>Fusobacteriati</taxon>
        <taxon>Fusobacteriota</taxon>
        <taxon>Fusobacteriia</taxon>
        <taxon>Fusobacteriales</taxon>
        <taxon>Fusobacteriaceae</taxon>
        <taxon>Psychrilyobacter</taxon>
    </lineage>
</organism>
<evidence type="ECO:0000313" key="2">
    <source>
        <dbReference type="EMBL" id="REI39612.1"/>
    </source>
</evidence>
<dbReference type="RefSeq" id="WP_114643542.1">
    <property type="nucleotide sequence ID" value="NZ_JAACIO010000036.1"/>
</dbReference>
<dbReference type="EMBL" id="QUAJ01000038">
    <property type="protein sequence ID" value="REI39612.1"/>
    <property type="molecule type" value="Genomic_DNA"/>
</dbReference>
<dbReference type="InterPro" id="IPR010998">
    <property type="entry name" value="Integrase_recombinase_N"/>
</dbReference>
<accession>A0ABX9KDK3</accession>
<comment type="caution">
    <text evidence="2">The sequence shown here is derived from an EMBL/GenBank/DDBJ whole genome shotgun (WGS) entry which is preliminary data.</text>
</comment>
<keyword evidence="1" id="KW-0238">DNA-binding</keyword>
<keyword evidence="3" id="KW-1185">Reference proteome</keyword>
<proteinExistence type="predicted"/>
<evidence type="ECO:0000313" key="3">
    <source>
        <dbReference type="Proteomes" id="UP000263486"/>
    </source>
</evidence>
<evidence type="ECO:0000256" key="1">
    <source>
        <dbReference type="ARBA" id="ARBA00023125"/>
    </source>
</evidence>
<name>A0ABX9KDK3_9FUSO</name>
<evidence type="ECO:0008006" key="4">
    <source>
        <dbReference type="Google" id="ProtNLM"/>
    </source>
</evidence>
<gene>
    <name evidence="2" type="ORF">DYH56_14255</name>
</gene>
<dbReference type="Gene3D" id="1.10.150.130">
    <property type="match status" value="1"/>
</dbReference>
<reference evidence="2 3" key="1">
    <citation type="submission" date="2018-08" db="EMBL/GenBank/DDBJ databases">
        <title>Draft genome sequence of Psychrilyobacter sp. strain SD5 isolated from Black Sea water.</title>
        <authorList>
            <person name="Yadav S."/>
            <person name="Villanueva L."/>
            <person name="Damste J.S.S."/>
        </authorList>
    </citation>
    <scope>NUCLEOTIDE SEQUENCE [LARGE SCALE GENOMIC DNA]</scope>
    <source>
        <strain evidence="2 3">SD5</strain>
    </source>
</reference>
<sequence>MTQYKKYLENNYTKVTIEAYFKGITIFNNFLGDREITRTTIDEFKVYLMEVRKVSIRTVSSCFY</sequence>
<protein>
    <recommendedName>
        <fullName evidence="4">Core-binding (CB) domain-containing protein</fullName>
    </recommendedName>
</protein>